<dbReference type="PANTHER" id="PTHR46159:SF6">
    <property type="entry name" value="OS12G0605300 PROTEIN"/>
    <property type="match status" value="1"/>
</dbReference>
<comment type="subcellular location">
    <subcellularLocation>
        <location evidence="1">Nucleus</location>
    </subcellularLocation>
</comment>
<feature type="compositionally biased region" description="Polar residues" evidence="4">
    <location>
        <begin position="89"/>
        <end position="102"/>
    </location>
</feature>
<keyword evidence="7" id="KW-1185">Reference proteome</keyword>
<feature type="compositionally biased region" description="Low complexity" evidence="4">
    <location>
        <begin position="9"/>
        <end position="32"/>
    </location>
</feature>
<evidence type="ECO:0000256" key="1">
    <source>
        <dbReference type="ARBA" id="ARBA00004123"/>
    </source>
</evidence>
<feature type="domain" description="CRC" evidence="5">
    <location>
        <begin position="451"/>
        <end position="539"/>
    </location>
</feature>
<dbReference type="InterPro" id="IPR005172">
    <property type="entry name" value="CRC"/>
</dbReference>
<protein>
    <recommendedName>
        <fullName evidence="5">CRC domain-containing protein</fullName>
    </recommendedName>
</protein>
<dbReference type="Pfam" id="PF03638">
    <property type="entry name" value="TCR"/>
    <property type="match status" value="1"/>
</dbReference>
<feature type="region of interest" description="Disordered" evidence="4">
    <location>
        <begin position="1"/>
        <end position="37"/>
    </location>
</feature>
<dbReference type="EMBL" id="JAYMYS010000008">
    <property type="protein sequence ID" value="KAK7384740.1"/>
    <property type="molecule type" value="Genomic_DNA"/>
</dbReference>
<gene>
    <name evidence="6" type="ORF">VNO78_30441</name>
</gene>
<evidence type="ECO:0000256" key="2">
    <source>
        <dbReference type="ARBA" id="ARBA00007267"/>
    </source>
</evidence>
<proteinExistence type="inferred from homology"/>
<dbReference type="PANTHER" id="PTHR46159">
    <property type="entry name" value="PROTEIN TESMIN/TSO1-LIKE CXC 2"/>
    <property type="match status" value="1"/>
</dbReference>
<comment type="caution">
    <text evidence="6">The sequence shown here is derived from an EMBL/GenBank/DDBJ whole genome shotgun (WGS) entry which is preliminary data.</text>
</comment>
<dbReference type="PROSITE" id="PS51634">
    <property type="entry name" value="CRC"/>
    <property type="match status" value="1"/>
</dbReference>
<evidence type="ECO:0000256" key="3">
    <source>
        <dbReference type="ARBA" id="ARBA00023242"/>
    </source>
</evidence>
<evidence type="ECO:0000256" key="4">
    <source>
        <dbReference type="SAM" id="MobiDB-lite"/>
    </source>
</evidence>
<feature type="region of interest" description="Disordered" evidence="4">
    <location>
        <begin position="765"/>
        <end position="789"/>
    </location>
</feature>
<accession>A0AAN9RX26</accession>
<keyword evidence="3" id="KW-0539">Nucleus</keyword>
<dbReference type="InterPro" id="IPR033467">
    <property type="entry name" value="Tesmin/TSO1-like_CXC"/>
</dbReference>
<dbReference type="SMART" id="SM01114">
    <property type="entry name" value="CXC"/>
    <property type="match status" value="1"/>
</dbReference>
<evidence type="ECO:0000313" key="6">
    <source>
        <dbReference type="EMBL" id="KAK7384740.1"/>
    </source>
</evidence>
<sequence>MMMNSPEPSKNNNGTSSASNNNNNNDATSSESPQLQDSPYFRYVATLSPLPFKASHSSRSFAGPSSPIRVFKSPRISHHESQLTERRIQSLNGVQSQIENGGNSLGEDPENSRKSNSQQSLPERFITDTQKVFDSENDANAEHYSPTSSVDDFLADPGNIDQMYLAEKDMEQCTDAAEISPSDPTQSKKNISKFDRTDGPGDKAEDSNKVHQEKAVYGEEPEKVDEGKKDVEWASQEPSKLESILAAHASKKQYSHDPLPQDVKGCEDYSENILQDSSKATLNYHGISRRCLQFGEAASNALGSNKSHVKLNATSNNMKTVMPSEPVTSLCPQQRSSGNFPLIGPKPSGIGLHLNSIIIAIPAGQAATTGVKLPDGSQGMNSTPSIRLQRIANVKRSLLSSNVDGQSPIDIKNENQGFVATVTDAENSELNEPPSPSKKKIKTSVAANNNGRKHCNCKKSKCVKLYCECFVAGNYCIDLCGCQDCTNRLEYAETVTETKQQIESRNADAFTPKVISSNNMANVGCSSACRCEECKNSYGKREDYVAYERTSSTERMSSSVAKESDCTFHSELDKVVGNTAYDQHRLSLITPSFQCSDQGKETSEYRVISANCLHSPGSDVNMFASSANYTKSSENFHSTHALLQTSEMLGTAPYDPQIERNNVMLLHPTPPLFNSVQSGASLASFVNEWRNISQSQLPGEFINQLLGSDNSLNWHSSSSSHTPNTAVGEAQYLLCPESSDSRLFKNEIPDILKEVSTPVISVKVNSPTQKRISPPQSRQYGIGSSSSGGFRNSRKFILEGVPNFPSLSPCVDSKGNGNGDLGNSQSK</sequence>
<name>A0AAN9RX26_PSOTE</name>
<evidence type="ECO:0000259" key="5">
    <source>
        <dbReference type="PROSITE" id="PS51634"/>
    </source>
</evidence>
<dbReference type="GO" id="GO:0003700">
    <property type="term" value="F:DNA-binding transcription factor activity"/>
    <property type="evidence" value="ECO:0007669"/>
    <property type="project" value="InterPro"/>
</dbReference>
<feature type="compositionally biased region" description="Basic and acidic residues" evidence="4">
    <location>
        <begin position="192"/>
        <end position="229"/>
    </location>
</feature>
<feature type="region of interest" description="Disordered" evidence="4">
    <location>
        <begin position="805"/>
        <end position="827"/>
    </location>
</feature>
<dbReference type="Proteomes" id="UP001386955">
    <property type="component" value="Unassembled WGS sequence"/>
</dbReference>
<dbReference type="AlphaFoldDB" id="A0AAN9RX26"/>
<evidence type="ECO:0000313" key="7">
    <source>
        <dbReference type="Proteomes" id="UP001386955"/>
    </source>
</evidence>
<organism evidence="6 7">
    <name type="scientific">Psophocarpus tetragonolobus</name>
    <name type="common">Winged bean</name>
    <name type="synonym">Dolichos tetragonolobus</name>
    <dbReference type="NCBI Taxonomy" id="3891"/>
    <lineage>
        <taxon>Eukaryota</taxon>
        <taxon>Viridiplantae</taxon>
        <taxon>Streptophyta</taxon>
        <taxon>Embryophyta</taxon>
        <taxon>Tracheophyta</taxon>
        <taxon>Spermatophyta</taxon>
        <taxon>Magnoliopsida</taxon>
        <taxon>eudicotyledons</taxon>
        <taxon>Gunneridae</taxon>
        <taxon>Pentapetalae</taxon>
        <taxon>rosids</taxon>
        <taxon>fabids</taxon>
        <taxon>Fabales</taxon>
        <taxon>Fabaceae</taxon>
        <taxon>Papilionoideae</taxon>
        <taxon>50 kb inversion clade</taxon>
        <taxon>NPAAA clade</taxon>
        <taxon>indigoferoid/millettioid clade</taxon>
        <taxon>Phaseoleae</taxon>
        <taxon>Psophocarpus</taxon>
    </lineage>
</organism>
<dbReference type="InterPro" id="IPR044522">
    <property type="entry name" value="TSO1-like"/>
</dbReference>
<comment type="similarity">
    <text evidence="2">Belongs to the lin-54 family.</text>
</comment>
<dbReference type="GO" id="GO:0005634">
    <property type="term" value="C:nucleus"/>
    <property type="evidence" value="ECO:0007669"/>
    <property type="project" value="UniProtKB-SubCell"/>
</dbReference>
<feature type="compositionally biased region" description="Polar residues" evidence="4">
    <location>
        <begin position="114"/>
        <end position="132"/>
    </location>
</feature>
<feature type="compositionally biased region" description="Polar residues" evidence="4">
    <location>
        <begin position="765"/>
        <end position="779"/>
    </location>
</feature>
<feature type="compositionally biased region" description="Basic and acidic residues" evidence="4">
    <location>
        <begin position="77"/>
        <end position="88"/>
    </location>
</feature>
<reference evidence="6 7" key="1">
    <citation type="submission" date="2024-01" db="EMBL/GenBank/DDBJ databases">
        <title>The genomes of 5 underutilized Papilionoideae crops provide insights into root nodulation and disease resistanc.</title>
        <authorList>
            <person name="Jiang F."/>
        </authorList>
    </citation>
    <scope>NUCLEOTIDE SEQUENCE [LARGE SCALE GENOMIC DNA]</scope>
    <source>
        <strain evidence="6">DUOXIRENSHENG_FW03</strain>
        <tissue evidence="6">Leaves</tissue>
    </source>
</reference>
<feature type="region of interest" description="Disordered" evidence="4">
    <location>
        <begin position="52"/>
        <end position="229"/>
    </location>
</feature>